<comment type="pathway">
    <text evidence="2">Protein modification; protein ubiquitination.</text>
</comment>
<dbReference type="SUPFAM" id="SSF57850">
    <property type="entry name" value="RING/U-box"/>
    <property type="match status" value="1"/>
</dbReference>
<dbReference type="InterPro" id="IPR013010">
    <property type="entry name" value="Znf_SIAH"/>
</dbReference>
<keyword evidence="6" id="KW-0479">Metal-binding</keyword>
<comment type="catalytic activity">
    <reaction evidence="1">
        <text>S-ubiquitinyl-[E2 ubiquitin-conjugating enzyme]-L-cysteine + [acceptor protein]-L-lysine = [E2 ubiquitin-conjugating enzyme]-L-cysteine + N(6)-ubiquitinyl-[acceptor protein]-L-lysine.</text>
        <dbReference type="EC" id="2.3.2.27"/>
    </reaction>
</comment>
<feature type="domain" description="RING-type" evidence="11">
    <location>
        <begin position="89"/>
        <end position="126"/>
    </location>
</feature>
<dbReference type="SUPFAM" id="SSF49599">
    <property type="entry name" value="TRAF domain-like"/>
    <property type="match status" value="1"/>
</dbReference>
<dbReference type="InterPro" id="IPR004162">
    <property type="entry name" value="SINA-like_animal"/>
</dbReference>
<evidence type="ECO:0000256" key="7">
    <source>
        <dbReference type="ARBA" id="ARBA00022771"/>
    </source>
</evidence>
<dbReference type="FunFam" id="3.30.40.10:FF:000041">
    <property type="entry name" value="E3 ubiquitin-protein ligase SINAT3"/>
    <property type="match status" value="1"/>
</dbReference>
<dbReference type="KEGG" id="btab:109044493"/>
<evidence type="ECO:0000256" key="10">
    <source>
        <dbReference type="PROSITE-ProRule" id="PRU00455"/>
    </source>
</evidence>
<protein>
    <recommendedName>
        <fullName evidence="4">RING-type E3 ubiquitin transferase</fullName>
        <ecNumber evidence="4">2.3.2.27</ecNumber>
    </recommendedName>
</protein>
<evidence type="ECO:0000256" key="9">
    <source>
        <dbReference type="ARBA" id="ARBA00022833"/>
    </source>
</evidence>
<dbReference type="GO" id="GO:0043161">
    <property type="term" value="P:proteasome-mediated ubiquitin-dependent protein catabolic process"/>
    <property type="evidence" value="ECO:0007669"/>
    <property type="project" value="TreeGrafter"/>
</dbReference>
<evidence type="ECO:0000256" key="4">
    <source>
        <dbReference type="ARBA" id="ARBA00012483"/>
    </source>
</evidence>
<evidence type="ECO:0000256" key="8">
    <source>
        <dbReference type="ARBA" id="ARBA00022786"/>
    </source>
</evidence>
<dbReference type="AlphaFoldDB" id="A0A9P0G4X4"/>
<dbReference type="Gene3D" id="3.30.40.10">
    <property type="entry name" value="Zinc/RING finger domain, C3HC4 (zinc finger)"/>
    <property type="match status" value="2"/>
</dbReference>
<dbReference type="GO" id="GO:0008270">
    <property type="term" value="F:zinc ion binding"/>
    <property type="evidence" value="ECO:0007669"/>
    <property type="project" value="UniProtKB-KW"/>
</dbReference>
<dbReference type="Pfam" id="PF21361">
    <property type="entry name" value="Sina_ZnF"/>
    <property type="match status" value="1"/>
</dbReference>
<dbReference type="Proteomes" id="UP001152759">
    <property type="component" value="Chromosome 8"/>
</dbReference>
<keyword evidence="7 10" id="KW-0863">Zinc-finger</keyword>
<dbReference type="GO" id="GO:0031624">
    <property type="term" value="F:ubiquitin conjugating enzyme binding"/>
    <property type="evidence" value="ECO:0007669"/>
    <property type="project" value="TreeGrafter"/>
</dbReference>
<evidence type="ECO:0000256" key="3">
    <source>
        <dbReference type="ARBA" id="ARBA00009119"/>
    </source>
</evidence>
<evidence type="ECO:0000313" key="13">
    <source>
        <dbReference type="EMBL" id="CAH0776594.1"/>
    </source>
</evidence>
<dbReference type="InterPro" id="IPR001841">
    <property type="entry name" value="Znf_RING"/>
</dbReference>
<accession>A0A9P0G4X4</accession>
<keyword evidence="8" id="KW-0833">Ubl conjugation pathway</keyword>
<organism evidence="13 14">
    <name type="scientific">Bemisia tabaci</name>
    <name type="common">Sweetpotato whitefly</name>
    <name type="synonym">Aleurodes tabaci</name>
    <dbReference type="NCBI Taxonomy" id="7038"/>
    <lineage>
        <taxon>Eukaryota</taxon>
        <taxon>Metazoa</taxon>
        <taxon>Ecdysozoa</taxon>
        <taxon>Arthropoda</taxon>
        <taxon>Hexapoda</taxon>
        <taxon>Insecta</taxon>
        <taxon>Pterygota</taxon>
        <taxon>Neoptera</taxon>
        <taxon>Paraneoptera</taxon>
        <taxon>Hemiptera</taxon>
        <taxon>Sternorrhyncha</taxon>
        <taxon>Aleyrodoidea</taxon>
        <taxon>Aleyrodidae</taxon>
        <taxon>Aleyrodinae</taxon>
        <taxon>Bemisia</taxon>
    </lineage>
</organism>
<comment type="similarity">
    <text evidence="3">Belongs to the SINA (Seven in absentia) family.</text>
</comment>
<dbReference type="PANTHER" id="PTHR45877:SF2">
    <property type="entry name" value="E3 UBIQUITIN-PROTEIN LIGASE SINA-RELATED"/>
    <property type="match status" value="1"/>
</dbReference>
<evidence type="ECO:0000256" key="6">
    <source>
        <dbReference type="ARBA" id="ARBA00022723"/>
    </source>
</evidence>
<evidence type="ECO:0000256" key="2">
    <source>
        <dbReference type="ARBA" id="ARBA00004906"/>
    </source>
</evidence>
<sequence length="336" mass="38628">MLDKLKQWGLRLMKGDAEIEGVIAAELVCMRHDPREIPRPFRNMRFFCSQNNNTVFLPDHSIREDSENGGGMVPCCMNCKELVENITDCSICLEPFLKSGISSCQKCGNLTCWSCAQRLFTCPFCRVEMGFSWQRNVALEKLVNKLELPCRNAKWGCKLRMVKSLRSSHENKCKFMPVYCPLKQYCSWQGDINSLSQHLAEVHSLTLLAGNRITVEISSFRAKMKQSERRSQKYIVLLNCFSMFFFCKLSLYRKKLTVVFMQVTDMNAIMYSNSANQKFSAWLEVSSSFRTIKGVMPISSVNKNNKELQLSCESLLSPWKQTEDRVRIGIVVHPSQ</sequence>
<dbReference type="GO" id="GO:0061630">
    <property type="term" value="F:ubiquitin protein ligase activity"/>
    <property type="evidence" value="ECO:0007669"/>
    <property type="project" value="UniProtKB-EC"/>
</dbReference>
<dbReference type="PROSITE" id="PS51081">
    <property type="entry name" value="ZF_SIAH"/>
    <property type="match status" value="1"/>
</dbReference>
<dbReference type="EC" id="2.3.2.27" evidence="4"/>
<gene>
    <name evidence="13" type="ORF">BEMITA_LOCUS12663</name>
</gene>
<keyword evidence="5" id="KW-0808">Transferase</keyword>
<keyword evidence="14" id="KW-1185">Reference proteome</keyword>
<name>A0A9P0G4X4_BEMTA</name>
<feature type="domain" description="SIAH-type" evidence="12">
    <location>
        <begin position="145"/>
        <end position="204"/>
    </location>
</feature>
<dbReference type="PROSITE" id="PS50089">
    <property type="entry name" value="ZF_RING_2"/>
    <property type="match status" value="1"/>
</dbReference>
<dbReference type="PANTHER" id="PTHR45877">
    <property type="entry name" value="E3 UBIQUITIN-PROTEIN LIGASE SIAH2"/>
    <property type="match status" value="1"/>
</dbReference>
<keyword evidence="9" id="KW-0862">Zinc</keyword>
<dbReference type="InterPro" id="IPR013083">
    <property type="entry name" value="Znf_RING/FYVE/PHD"/>
</dbReference>
<reference evidence="13" key="1">
    <citation type="submission" date="2021-12" db="EMBL/GenBank/DDBJ databases">
        <authorList>
            <person name="King R."/>
        </authorList>
    </citation>
    <scope>NUCLEOTIDE SEQUENCE</scope>
</reference>
<evidence type="ECO:0000256" key="1">
    <source>
        <dbReference type="ARBA" id="ARBA00000900"/>
    </source>
</evidence>
<evidence type="ECO:0000259" key="11">
    <source>
        <dbReference type="PROSITE" id="PS50089"/>
    </source>
</evidence>
<evidence type="ECO:0000256" key="5">
    <source>
        <dbReference type="ARBA" id="ARBA00022679"/>
    </source>
</evidence>
<evidence type="ECO:0000259" key="12">
    <source>
        <dbReference type="PROSITE" id="PS51081"/>
    </source>
</evidence>
<dbReference type="GO" id="GO:0005737">
    <property type="term" value="C:cytoplasm"/>
    <property type="evidence" value="ECO:0007669"/>
    <property type="project" value="TreeGrafter"/>
</dbReference>
<proteinExistence type="inferred from homology"/>
<evidence type="ECO:0000313" key="14">
    <source>
        <dbReference type="Proteomes" id="UP001152759"/>
    </source>
</evidence>
<dbReference type="EMBL" id="OU963869">
    <property type="protein sequence ID" value="CAH0776594.1"/>
    <property type="molecule type" value="Genomic_DNA"/>
</dbReference>